<keyword evidence="5" id="KW-1185">Reference proteome</keyword>
<comment type="similarity">
    <text evidence="1">Belongs to the thioesterase PaaI family.</text>
</comment>
<keyword evidence="2 4" id="KW-0378">Hydrolase</keyword>
<dbReference type="Proteomes" id="UP001597373">
    <property type="component" value="Unassembled WGS sequence"/>
</dbReference>
<evidence type="ECO:0000256" key="1">
    <source>
        <dbReference type="ARBA" id="ARBA00008324"/>
    </source>
</evidence>
<reference evidence="5" key="1">
    <citation type="journal article" date="2019" name="Int. J. Syst. Evol. Microbiol.">
        <title>The Global Catalogue of Microorganisms (GCM) 10K type strain sequencing project: providing services to taxonomists for standard genome sequencing and annotation.</title>
        <authorList>
            <consortium name="The Broad Institute Genomics Platform"/>
            <consortium name="The Broad Institute Genome Sequencing Center for Infectious Disease"/>
            <person name="Wu L."/>
            <person name="Ma J."/>
        </authorList>
    </citation>
    <scope>NUCLEOTIDE SEQUENCE [LARGE SCALE GENOMIC DNA]</scope>
    <source>
        <strain evidence="5">KCTC 23707</strain>
    </source>
</reference>
<dbReference type="NCBIfam" id="TIGR00369">
    <property type="entry name" value="unchar_dom_1"/>
    <property type="match status" value="1"/>
</dbReference>
<evidence type="ECO:0000313" key="5">
    <source>
        <dbReference type="Proteomes" id="UP001597373"/>
    </source>
</evidence>
<dbReference type="CDD" id="cd03443">
    <property type="entry name" value="PaaI_thioesterase"/>
    <property type="match status" value="1"/>
</dbReference>
<evidence type="ECO:0000259" key="3">
    <source>
        <dbReference type="Pfam" id="PF03061"/>
    </source>
</evidence>
<comment type="caution">
    <text evidence="4">The sequence shown here is derived from an EMBL/GenBank/DDBJ whole genome shotgun (WGS) entry which is preliminary data.</text>
</comment>
<dbReference type="InterPro" id="IPR003736">
    <property type="entry name" value="PAAI_dom"/>
</dbReference>
<dbReference type="Pfam" id="PF03061">
    <property type="entry name" value="4HBT"/>
    <property type="match status" value="1"/>
</dbReference>
<dbReference type="PANTHER" id="PTHR21660:SF1">
    <property type="entry name" value="ACYL-COENZYME A THIOESTERASE 13"/>
    <property type="match status" value="1"/>
</dbReference>
<dbReference type="PANTHER" id="PTHR21660">
    <property type="entry name" value="THIOESTERASE SUPERFAMILY MEMBER-RELATED"/>
    <property type="match status" value="1"/>
</dbReference>
<organism evidence="4 5">
    <name type="scientific">Chelativorans composti</name>
    <dbReference type="NCBI Taxonomy" id="768533"/>
    <lineage>
        <taxon>Bacteria</taxon>
        <taxon>Pseudomonadati</taxon>
        <taxon>Pseudomonadota</taxon>
        <taxon>Alphaproteobacteria</taxon>
        <taxon>Hyphomicrobiales</taxon>
        <taxon>Phyllobacteriaceae</taxon>
        <taxon>Chelativorans</taxon>
    </lineage>
</organism>
<name>A0ABW5DCP4_9HYPH</name>
<sequence length="134" mass="14270">MSLVRFHEPPFAEHLGLRTVREEGGEAEVLMPFMPALQNRKGDIHGGAIASLVDNAMGIAARIGLDRDAAASTLSMTVNFLSPARGDLRCIARCTKKGRTIRFVECEVLDRQGEVVATAVATFKIFAGGSAGQG</sequence>
<proteinExistence type="inferred from homology"/>
<evidence type="ECO:0000256" key="2">
    <source>
        <dbReference type="ARBA" id="ARBA00022801"/>
    </source>
</evidence>
<protein>
    <submittedName>
        <fullName evidence="4">PaaI family thioesterase</fullName>
        <ecNumber evidence="4">3.1.2.-</ecNumber>
    </submittedName>
</protein>
<dbReference type="RefSeq" id="WP_345098406.1">
    <property type="nucleotide sequence ID" value="NZ_BAABGS010000015.1"/>
</dbReference>
<dbReference type="InterPro" id="IPR029069">
    <property type="entry name" value="HotDog_dom_sf"/>
</dbReference>
<accession>A0ABW5DCP4</accession>
<dbReference type="InterPro" id="IPR039298">
    <property type="entry name" value="ACOT13"/>
</dbReference>
<evidence type="ECO:0000313" key="4">
    <source>
        <dbReference type="EMBL" id="MFD2258255.1"/>
    </source>
</evidence>
<dbReference type="Gene3D" id="3.10.129.10">
    <property type="entry name" value="Hotdog Thioesterase"/>
    <property type="match status" value="1"/>
</dbReference>
<gene>
    <name evidence="4" type="ORF">ACFSMZ_00545</name>
</gene>
<dbReference type="SUPFAM" id="SSF54637">
    <property type="entry name" value="Thioesterase/thiol ester dehydrase-isomerase"/>
    <property type="match status" value="1"/>
</dbReference>
<dbReference type="GO" id="GO:0016787">
    <property type="term" value="F:hydrolase activity"/>
    <property type="evidence" value="ECO:0007669"/>
    <property type="project" value="UniProtKB-KW"/>
</dbReference>
<dbReference type="EC" id="3.1.2.-" evidence="4"/>
<dbReference type="InterPro" id="IPR006683">
    <property type="entry name" value="Thioestr_dom"/>
</dbReference>
<feature type="domain" description="Thioesterase" evidence="3">
    <location>
        <begin position="42"/>
        <end position="116"/>
    </location>
</feature>
<dbReference type="EMBL" id="JBHUIR010000004">
    <property type="protein sequence ID" value="MFD2258255.1"/>
    <property type="molecule type" value="Genomic_DNA"/>
</dbReference>